<keyword evidence="6" id="KW-0539">Nucleus</keyword>
<dbReference type="GO" id="GO:0000978">
    <property type="term" value="F:RNA polymerase II cis-regulatory region sequence-specific DNA binding"/>
    <property type="evidence" value="ECO:0007669"/>
    <property type="project" value="InterPro"/>
</dbReference>
<name>A0A9Q9EN93_9PEZI</name>
<evidence type="ECO:0000313" key="8">
    <source>
        <dbReference type="EMBL" id="USW56372.1"/>
    </source>
</evidence>
<dbReference type="GO" id="GO:0000785">
    <property type="term" value="C:chromatin"/>
    <property type="evidence" value="ECO:0007669"/>
    <property type="project" value="TreeGrafter"/>
</dbReference>
<keyword evidence="2" id="KW-0479">Metal-binding</keyword>
<keyword evidence="4" id="KW-0863">Zinc-finger</keyword>
<evidence type="ECO:0000256" key="2">
    <source>
        <dbReference type="ARBA" id="ARBA00022723"/>
    </source>
</evidence>
<dbReference type="PANTHER" id="PTHR40626">
    <property type="entry name" value="MIP31509P"/>
    <property type="match status" value="1"/>
</dbReference>
<evidence type="ECO:0000259" key="7">
    <source>
        <dbReference type="Pfam" id="PF04082"/>
    </source>
</evidence>
<evidence type="ECO:0000256" key="5">
    <source>
        <dbReference type="ARBA" id="ARBA00022833"/>
    </source>
</evidence>
<keyword evidence="5" id="KW-0862">Zinc</keyword>
<evidence type="ECO:0000256" key="6">
    <source>
        <dbReference type="ARBA" id="ARBA00023242"/>
    </source>
</evidence>
<dbReference type="OrthoDB" id="654211at2759"/>
<dbReference type="AlphaFoldDB" id="A0A9Q9EN93"/>
<feature type="domain" description="Xylanolytic transcriptional activator regulatory" evidence="7">
    <location>
        <begin position="170"/>
        <end position="442"/>
    </location>
</feature>
<dbReference type="GO" id="GO:0000981">
    <property type="term" value="F:DNA-binding transcription factor activity, RNA polymerase II-specific"/>
    <property type="evidence" value="ECO:0007669"/>
    <property type="project" value="InterPro"/>
</dbReference>
<dbReference type="CDD" id="cd12148">
    <property type="entry name" value="fungal_TF_MHR"/>
    <property type="match status" value="1"/>
</dbReference>
<dbReference type="GO" id="GO:0006351">
    <property type="term" value="P:DNA-templated transcription"/>
    <property type="evidence" value="ECO:0007669"/>
    <property type="project" value="InterPro"/>
</dbReference>
<dbReference type="PANTHER" id="PTHR40626:SF3">
    <property type="entry name" value="TRANSCRIPTION FACTOR WITH C2H2 AND ZN(2)-CYS(6) DNA BINDING DOMAIN (EUROFUNG)-RELATED"/>
    <property type="match status" value="1"/>
</dbReference>
<evidence type="ECO:0000313" key="9">
    <source>
        <dbReference type="Proteomes" id="UP001056384"/>
    </source>
</evidence>
<reference evidence="8" key="1">
    <citation type="submission" date="2022-06" db="EMBL/GenBank/DDBJ databases">
        <title>Complete genome sequences of two strains of the flax pathogen Septoria linicola.</title>
        <authorList>
            <person name="Lapalu N."/>
            <person name="Simon A."/>
            <person name="Demenou B."/>
            <person name="Paumier D."/>
            <person name="Guillot M.-P."/>
            <person name="Gout L."/>
            <person name="Valade R."/>
        </authorList>
    </citation>
    <scope>NUCLEOTIDE SEQUENCE</scope>
    <source>
        <strain evidence="8">SE15195</strain>
    </source>
</reference>
<evidence type="ECO:0000256" key="4">
    <source>
        <dbReference type="ARBA" id="ARBA00022771"/>
    </source>
</evidence>
<dbReference type="InterPro" id="IPR007219">
    <property type="entry name" value="XnlR_reg_dom"/>
</dbReference>
<accession>A0A9Q9EN93</accession>
<keyword evidence="3" id="KW-0677">Repeat</keyword>
<dbReference type="EMBL" id="CP099425">
    <property type="protein sequence ID" value="USW56372.1"/>
    <property type="molecule type" value="Genomic_DNA"/>
</dbReference>
<gene>
    <name evidence="8" type="ORF">Slin15195_G096910</name>
</gene>
<organism evidence="8 9">
    <name type="scientific">Septoria linicola</name>
    <dbReference type="NCBI Taxonomy" id="215465"/>
    <lineage>
        <taxon>Eukaryota</taxon>
        <taxon>Fungi</taxon>
        <taxon>Dikarya</taxon>
        <taxon>Ascomycota</taxon>
        <taxon>Pezizomycotina</taxon>
        <taxon>Dothideomycetes</taxon>
        <taxon>Dothideomycetidae</taxon>
        <taxon>Mycosphaerellales</taxon>
        <taxon>Mycosphaerellaceae</taxon>
        <taxon>Septoria</taxon>
    </lineage>
</organism>
<proteinExistence type="predicted"/>
<evidence type="ECO:0000256" key="1">
    <source>
        <dbReference type="ARBA" id="ARBA00004123"/>
    </source>
</evidence>
<comment type="subcellular location">
    <subcellularLocation>
        <location evidence="1">Nucleus</location>
    </subcellularLocation>
</comment>
<dbReference type="Pfam" id="PF04082">
    <property type="entry name" value="Fungal_trans"/>
    <property type="match status" value="1"/>
</dbReference>
<dbReference type="GO" id="GO:0005634">
    <property type="term" value="C:nucleus"/>
    <property type="evidence" value="ECO:0007669"/>
    <property type="project" value="UniProtKB-SubCell"/>
</dbReference>
<protein>
    <recommendedName>
        <fullName evidence="7">Xylanolytic transcriptional activator regulatory domain-containing protein</fullName>
    </recommendedName>
</protein>
<sequence>MTCISRNAGCTYLRLEEADPSWENSHADFTVQWLPWHDALHLDQMYNGVVNFLRPSVTDSSVESHSLAHDAKAQVSLRFLEKSTRDQGLTASLDCASEDERSQVAGYTSRQSHEPSDLEILQFKSKEILLLIAEICCIKPRNSAVDLSWSSSVERDCQRFFSAGNIRLFLEVYWAIWSPNVPLLHKPTFDVAKAKPVLVAAMVTIGASMSPAQSDRSSARQFYNAVEETVFYDDDFCANEDSSMFPSKAKVQSLQAAYVVMLVQNWEGSHSSKRRIRRFRYSTVIAIARNVGLKHTRHPNYTDLSFDWHSFVLREELIRVFLWIFLLDTAFVIFNNVPPRMAIKEMQMDFAVREVCFQACSAEECLHLIMERVQEQRRLSATCEMMCKGLLHAEEAKAMSQLGSVNLFVITSAIHSMIFQVQQSFSSQLHLQGIYAALANWHLLWQQHLDLILQKEPLSSNTLASDIHDLWKREGFSRHASEYWMLASMLVQRLDSTREWHASDVQSKVEEDAADTFLEKYDETSMRQINDLITDFQRTII</sequence>
<evidence type="ECO:0000256" key="3">
    <source>
        <dbReference type="ARBA" id="ARBA00022737"/>
    </source>
</evidence>
<dbReference type="InterPro" id="IPR051059">
    <property type="entry name" value="VerF-like"/>
</dbReference>
<dbReference type="GO" id="GO:0008270">
    <property type="term" value="F:zinc ion binding"/>
    <property type="evidence" value="ECO:0007669"/>
    <property type="project" value="UniProtKB-KW"/>
</dbReference>
<dbReference type="Proteomes" id="UP001056384">
    <property type="component" value="Chromosome 8"/>
</dbReference>
<keyword evidence="9" id="KW-1185">Reference proteome</keyword>